<organism evidence="4 5">
    <name type="scientific">Ignatzschineria ureiclastica</name>
    <dbReference type="NCBI Taxonomy" id="472582"/>
    <lineage>
        <taxon>Bacteria</taxon>
        <taxon>Pseudomonadati</taxon>
        <taxon>Pseudomonadota</taxon>
        <taxon>Gammaproteobacteria</taxon>
        <taxon>Cardiobacteriales</taxon>
        <taxon>Ignatzschineriaceae</taxon>
        <taxon>Ignatzschineria</taxon>
    </lineage>
</organism>
<feature type="domain" description="Peptidoglycan binding-like" evidence="3">
    <location>
        <begin position="266"/>
        <end position="314"/>
    </location>
</feature>
<dbReference type="AlphaFoldDB" id="A0A2U2AF22"/>
<name>A0A2U2AF22_9GAMM</name>
<feature type="region of interest" description="Disordered" evidence="1">
    <location>
        <begin position="483"/>
        <end position="510"/>
    </location>
</feature>
<feature type="region of interest" description="Disordered" evidence="1">
    <location>
        <begin position="1008"/>
        <end position="1045"/>
    </location>
</feature>
<keyword evidence="2" id="KW-0732">Signal</keyword>
<evidence type="ECO:0000256" key="1">
    <source>
        <dbReference type="SAM" id="MobiDB-lite"/>
    </source>
</evidence>
<gene>
    <name evidence="4" type="ORF">DC083_05065</name>
</gene>
<dbReference type="InterPro" id="IPR036365">
    <property type="entry name" value="PGBD-like_sf"/>
</dbReference>
<accession>A0A2U2AF22</accession>
<dbReference type="Pfam" id="PF01471">
    <property type="entry name" value="PG_binding_1"/>
    <property type="match status" value="4"/>
</dbReference>
<dbReference type="Proteomes" id="UP000245020">
    <property type="component" value="Unassembled WGS sequence"/>
</dbReference>
<protein>
    <recommendedName>
        <fullName evidence="3">Peptidoglycan binding-like domain-containing protein</fullName>
    </recommendedName>
</protein>
<sequence>MRKAVLNVALSSLLLLSPTFANNLIDLLKDSQDPKVDSLTEYQDDNVLYFKDIYGFTLYDYTKPKQNEALKQWLETQNIATGVTPEVIQRAQIWLYLLDYPIDNLDGKMSEAFKAHIVDYQKKNNLPIIADIAPEWFIDLEQRAISTLLDEVNKENPNLSDVELQAALVKKLREKLPANVNAADLITLDTLLPATNNKVIFKITPQKTGENPYELMLDLSYLNKTPTTNGAETISATEISNPLISLFDLSENEIQKLISSARSAKTLTLQTWLKVAGFFPEPLVIDGQAGGDTRSAIIHFQKSINYTPADGIPNVKWEVPLETIVRKEAQEQLQLLGFYEGGIDGRNGTATRNAIKAYEKSIQIPETGTLSPNLLFHLFNSQFLPKELAVKTVTQTIEEPTDTVENSTEPVTTAATETTATDATTPEVSKPEESKAEGNKAEANNAEITVAEVIETESTLDSNNELLLFTPIVQKTLENVVSTPQETATTQESTERIILPPDSDDENEDTVSEEDEAALDEADIDDVEFVAETLQVDPQEAKDKLKQLQKIVDLEAPIRLFDLNRSEVDDLLIKAKSSEIFFTQISLYLLGIYDGPLDGANGPATRDAIRTLEKELGQPETGQILPRWQTPLRQLMYRFVQYKLKEDGLYDGTIDGITGPGTRNAIIAYEKANDTEEVGRLTSALLLTLFNEGLNNAATDEEIPTDSPEDVTDDGTAPVSAEEDQTLKTDSKKEEEPLRTNVQKFDLSHPKSKEDTALLQLKLAYLGFLTGDVDGLTGPATARAITAFQKAFNLPQTGKLDKKTEAKLEEENINKFQRYLQRTDYMKDNPTGTLGPKTRRAIGILKNRYGYKVDNNLDLPAYLILIDEEQNSRFAKDYYEKEIKAREQEQELKDTQAYLVGFGVLNSKVDGKMGPSTEKAIATYRSQQGLKKGNQIDSALIESFKKNAPKQAQAYLQQLGYPIKPDGIFGANSKKQLNAFLTSQRKAKSDIVTATILMDLKQAVEKRLSSKSSSSTASSSTSTPRKTGTAPRLQKGLQQEGILTAAPTRTVNGPLQVIKNGNNIVGCKVKNITMAADWCTGKRNGSSCRVLYKNGRVLSMNCK</sequence>
<dbReference type="EMBL" id="QEWQ01000003">
    <property type="protein sequence ID" value="PWD81262.1"/>
    <property type="molecule type" value="Genomic_DNA"/>
</dbReference>
<feature type="compositionally biased region" description="Acidic residues" evidence="1">
    <location>
        <begin position="699"/>
        <end position="713"/>
    </location>
</feature>
<feature type="signal peptide" evidence="2">
    <location>
        <begin position="1"/>
        <end position="21"/>
    </location>
</feature>
<feature type="compositionally biased region" description="Basic and acidic residues" evidence="1">
    <location>
        <begin position="725"/>
        <end position="738"/>
    </location>
</feature>
<feature type="compositionally biased region" description="Low complexity" evidence="1">
    <location>
        <begin position="1010"/>
        <end position="1023"/>
    </location>
</feature>
<feature type="domain" description="Peptidoglycan binding-like" evidence="3">
    <location>
        <begin position="889"/>
        <end position="931"/>
    </location>
</feature>
<evidence type="ECO:0000259" key="3">
    <source>
        <dbReference type="Pfam" id="PF01471"/>
    </source>
</evidence>
<dbReference type="SUPFAM" id="SSF47090">
    <property type="entry name" value="PGBD-like"/>
    <property type="match status" value="6"/>
</dbReference>
<feature type="compositionally biased region" description="Basic and acidic residues" evidence="1">
    <location>
        <begin position="429"/>
        <end position="440"/>
    </location>
</feature>
<dbReference type="OrthoDB" id="9816507at2"/>
<feature type="domain" description="Peptidoglycan binding-like" evidence="3">
    <location>
        <begin position="327"/>
        <end position="375"/>
    </location>
</feature>
<comment type="caution">
    <text evidence="4">The sequence shown here is derived from an EMBL/GenBank/DDBJ whole genome shotgun (WGS) entry which is preliminary data.</text>
</comment>
<keyword evidence="5" id="KW-1185">Reference proteome</keyword>
<feature type="region of interest" description="Disordered" evidence="1">
    <location>
        <begin position="399"/>
        <end position="442"/>
    </location>
</feature>
<proteinExistence type="predicted"/>
<dbReference type="InterPro" id="IPR002477">
    <property type="entry name" value="Peptidoglycan-bd-like"/>
</dbReference>
<feature type="domain" description="Peptidoglycan binding-like" evidence="3">
    <location>
        <begin position="753"/>
        <end position="808"/>
    </location>
</feature>
<feature type="chain" id="PRO_5015464376" description="Peptidoglycan binding-like domain-containing protein" evidence="2">
    <location>
        <begin position="22"/>
        <end position="1103"/>
    </location>
</feature>
<feature type="region of interest" description="Disordered" evidence="1">
    <location>
        <begin position="699"/>
        <end position="740"/>
    </location>
</feature>
<dbReference type="RefSeq" id="WP_109189158.1">
    <property type="nucleotide sequence ID" value="NZ_BMYA01000003.1"/>
</dbReference>
<feature type="compositionally biased region" description="Low complexity" evidence="1">
    <location>
        <begin position="408"/>
        <end position="428"/>
    </location>
</feature>
<dbReference type="InterPro" id="IPR036366">
    <property type="entry name" value="PGBDSf"/>
</dbReference>
<dbReference type="Gene3D" id="1.10.101.10">
    <property type="entry name" value="PGBD-like superfamily/PGBD"/>
    <property type="match status" value="3"/>
</dbReference>
<feature type="compositionally biased region" description="Polar residues" evidence="1">
    <location>
        <begin position="483"/>
        <end position="492"/>
    </location>
</feature>
<evidence type="ECO:0000313" key="5">
    <source>
        <dbReference type="Proteomes" id="UP000245020"/>
    </source>
</evidence>
<reference evidence="5" key="1">
    <citation type="submission" date="2018-05" db="EMBL/GenBank/DDBJ databases">
        <title>Ignatzschineria dubaiensis sp. nov., isolated from necrotic foot tissues of dromedaries (Camelus dromedarius) and associated maggots in Dubai, United Arab Emirates.</title>
        <authorList>
            <person name="Tsang C.C."/>
            <person name="Tang J.Y.M."/>
            <person name="Fong J.Y.H."/>
            <person name="Kinne J."/>
            <person name="Lee H.H."/>
            <person name="Joseph M."/>
            <person name="Jose S."/>
            <person name="Schuster R.K."/>
            <person name="Tang Y."/>
            <person name="Sivakumar S."/>
            <person name="Chen J.H.K."/>
            <person name="Teng J.L.L."/>
            <person name="Lau S.K.P."/>
            <person name="Wernery U."/>
            <person name="Woo P.C.Y."/>
        </authorList>
    </citation>
    <scope>NUCLEOTIDE SEQUENCE [LARGE SCALE GENOMIC DNA]</scope>
    <source>
        <strain evidence="5">KCTC 22644</strain>
    </source>
</reference>
<evidence type="ECO:0000256" key="2">
    <source>
        <dbReference type="SAM" id="SignalP"/>
    </source>
</evidence>
<evidence type="ECO:0000313" key="4">
    <source>
        <dbReference type="EMBL" id="PWD81262.1"/>
    </source>
</evidence>